<keyword evidence="8 12" id="KW-0067">ATP-binding</keyword>
<dbReference type="InterPro" id="IPR011009">
    <property type="entry name" value="Kinase-like_dom_sf"/>
</dbReference>
<keyword evidence="2 13" id="KW-0723">Serine/threonine-protein kinase</keyword>
<feature type="chain" id="PRO_5047088913" description="Protein kinase domain-containing protein" evidence="15">
    <location>
        <begin position="26"/>
        <end position="486"/>
    </location>
</feature>
<feature type="signal peptide" evidence="15">
    <location>
        <begin position="1"/>
        <end position="25"/>
    </location>
</feature>
<feature type="transmembrane region" description="Helical" evidence="14">
    <location>
        <begin position="254"/>
        <end position="275"/>
    </location>
</feature>
<keyword evidence="18" id="KW-1185">Reference proteome</keyword>
<dbReference type="SMART" id="SM00220">
    <property type="entry name" value="S_TKc"/>
    <property type="match status" value="1"/>
</dbReference>
<dbReference type="Pfam" id="PF07714">
    <property type="entry name" value="PK_Tyr_Ser-Thr"/>
    <property type="match status" value="1"/>
</dbReference>
<evidence type="ECO:0000256" key="8">
    <source>
        <dbReference type="ARBA" id="ARBA00022840"/>
    </source>
</evidence>
<sequence>MAAACFSAMFFMFHLLIINLVKVESKLSCPKEFNCGRLGTMSYPFSEFNKPYCGLSKIDCNTTFQYPKVEIEGVTYNAYKKWLWVNGIDLSDSILESYLANRSCKSFERNLSFPDTPSITFGVFDNITLFKCMNGSSSSSNEEIGGYFRRYEKYSNCDGFNLYYHKPRTDHRNYSIPVDDDDLPANCSIIRLPLNYISPSVPVPHDLFELLSSNFTLDWEVSKDCSTCIHREGQCQSDSKNDFFCSKAKAAKRYLGLILGIVFTCIGIVILLFCFREKILWYKSLRFWESNAQDHQRVEEFLKNYGSYAPNRYNYTDIKRITGRFRNKLGQGGFGNVYRGSLRDGSQVAVKVLNELNGSGEDFINEVASCSRTSHVNIVRLVGFCFEGHKRALIYEFMPNGSLEKFIYEERSDGVRQLGWPILYEISLGIAQGLEYLHRGCNTRILHFDIKPHNILLDEDFCPKISDFGLAKLCIKKESIVSMIGP</sequence>
<name>A0ABQ7URB6_SOLTU</name>
<feature type="domain" description="Protein kinase" evidence="16">
    <location>
        <begin position="323"/>
        <end position="486"/>
    </location>
</feature>
<dbReference type="Proteomes" id="UP000826656">
    <property type="component" value="Unassembled WGS sequence"/>
</dbReference>
<evidence type="ECO:0000256" key="12">
    <source>
        <dbReference type="PROSITE-ProRule" id="PRU10141"/>
    </source>
</evidence>
<keyword evidence="6 12" id="KW-0547">Nucleotide-binding</keyword>
<feature type="binding site" evidence="12">
    <location>
        <position position="351"/>
    </location>
    <ligand>
        <name>ATP</name>
        <dbReference type="ChEBI" id="CHEBI:30616"/>
    </ligand>
</feature>
<evidence type="ECO:0000256" key="9">
    <source>
        <dbReference type="ARBA" id="ARBA00022989"/>
    </source>
</evidence>
<dbReference type="InterPro" id="IPR000719">
    <property type="entry name" value="Prot_kinase_dom"/>
</dbReference>
<keyword evidence="7" id="KW-0418">Kinase</keyword>
<accession>A0ABQ7URB6</accession>
<comment type="similarity">
    <text evidence="13">Belongs to the protein kinase superfamily.</text>
</comment>
<keyword evidence="3" id="KW-0808">Transferase</keyword>
<dbReference type="InterPro" id="IPR045874">
    <property type="entry name" value="LRK10/LRL21-25-like"/>
</dbReference>
<evidence type="ECO:0000256" key="6">
    <source>
        <dbReference type="ARBA" id="ARBA00022741"/>
    </source>
</evidence>
<evidence type="ECO:0000256" key="10">
    <source>
        <dbReference type="ARBA" id="ARBA00023136"/>
    </source>
</evidence>
<gene>
    <name evidence="17" type="ORF">KY290_024059</name>
</gene>
<dbReference type="SUPFAM" id="SSF56112">
    <property type="entry name" value="Protein kinase-like (PK-like)"/>
    <property type="match status" value="1"/>
</dbReference>
<keyword evidence="5 15" id="KW-0732">Signal</keyword>
<dbReference type="PANTHER" id="PTHR27009">
    <property type="entry name" value="RUST RESISTANCE KINASE LR10-RELATED"/>
    <property type="match status" value="1"/>
</dbReference>
<evidence type="ECO:0000259" key="16">
    <source>
        <dbReference type="PROSITE" id="PS50011"/>
    </source>
</evidence>
<comment type="subcellular location">
    <subcellularLocation>
        <location evidence="1">Membrane</location>
        <topology evidence="1">Single-pass type I membrane protein</topology>
    </subcellularLocation>
</comment>
<dbReference type="EMBL" id="JAIVGD010000018">
    <property type="protein sequence ID" value="KAH0753789.1"/>
    <property type="molecule type" value="Genomic_DNA"/>
</dbReference>
<dbReference type="InterPro" id="IPR001245">
    <property type="entry name" value="Ser-Thr/Tyr_kinase_cat_dom"/>
</dbReference>
<protein>
    <recommendedName>
        <fullName evidence="16">Protein kinase domain-containing protein</fullName>
    </recommendedName>
</protein>
<dbReference type="PROSITE" id="PS50011">
    <property type="entry name" value="PROTEIN_KINASE_DOM"/>
    <property type="match status" value="1"/>
</dbReference>
<comment type="caution">
    <text evidence="17">The sequence shown here is derived from an EMBL/GenBank/DDBJ whole genome shotgun (WGS) entry which is preliminary data.</text>
</comment>
<evidence type="ECO:0000256" key="1">
    <source>
        <dbReference type="ARBA" id="ARBA00004479"/>
    </source>
</evidence>
<dbReference type="Pfam" id="PF14380">
    <property type="entry name" value="WAK_assoc"/>
    <property type="match status" value="1"/>
</dbReference>
<dbReference type="PROSITE" id="PS00107">
    <property type="entry name" value="PROTEIN_KINASE_ATP"/>
    <property type="match status" value="1"/>
</dbReference>
<dbReference type="PROSITE" id="PS00108">
    <property type="entry name" value="PROTEIN_KINASE_ST"/>
    <property type="match status" value="1"/>
</dbReference>
<keyword evidence="9 14" id="KW-1133">Transmembrane helix</keyword>
<organism evidence="17 18">
    <name type="scientific">Solanum tuberosum</name>
    <name type="common">Potato</name>
    <dbReference type="NCBI Taxonomy" id="4113"/>
    <lineage>
        <taxon>Eukaryota</taxon>
        <taxon>Viridiplantae</taxon>
        <taxon>Streptophyta</taxon>
        <taxon>Embryophyta</taxon>
        <taxon>Tracheophyta</taxon>
        <taxon>Spermatophyta</taxon>
        <taxon>Magnoliopsida</taxon>
        <taxon>eudicotyledons</taxon>
        <taxon>Gunneridae</taxon>
        <taxon>Pentapetalae</taxon>
        <taxon>asterids</taxon>
        <taxon>lamiids</taxon>
        <taxon>Solanales</taxon>
        <taxon>Solanaceae</taxon>
        <taxon>Solanoideae</taxon>
        <taxon>Solaneae</taxon>
        <taxon>Solanum</taxon>
    </lineage>
</organism>
<evidence type="ECO:0000256" key="5">
    <source>
        <dbReference type="ARBA" id="ARBA00022729"/>
    </source>
</evidence>
<dbReference type="InterPro" id="IPR017441">
    <property type="entry name" value="Protein_kinase_ATP_BS"/>
</dbReference>
<evidence type="ECO:0000256" key="13">
    <source>
        <dbReference type="RuleBase" id="RU000304"/>
    </source>
</evidence>
<evidence type="ECO:0000256" key="11">
    <source>
        <dbReference type="ARBA" id="ARBA00023180"/>
    </source>
</evidence>
<keyword evidence="11" id="KW-0325">Glycoprotein</keyword>
<dbReference type="Gene3D" id="1.10.510.10">
    <property type="entry name" value="Transferase(Phosphotransferase) domain 1"/>
    <property type="match status" value="1"/>
</dbReference>
<evidence type="ECO:0000313" key="18">
    <source>
        <dbReference type="Proteomes" id="UP000826656"/>
    </source>
</evidence>
<dbReference type="InterPro" id="IPR008271">
    <property type="entry name" value="Ser/Thr_kinase_AS"/>
</dbReference>
<evidence type="ECO:0000256" key="3">
    <source>
        <dbReference type="ARBA" id="ARBA00022679"/>
    </source>
</evidence>
<evidence type="ECO:0000256" key="2">
    <source>
        <dbReference type="ARBA" id="ARBA00022527"/>
    </source>
</evidence>
<dbReference type="Gene3D" id="3.30.200.20">
    <property type="entry name" value="Phosphorylase Kinase, domain 1"/>
    <property type="match status" value="1"/>
</dbReference>
<keyword evidence="4 14" id="KW-0812">Transmembrane</keyword>
<evidence type="ECO:0000256" key="14">
    <source>
        <dbReference type="SAM" id="Phobius"/>
    </source>
</evidence>
<proteinExistence type="inferred from homology"/>
<evidence type="ECO:0000256" key="15">
    <source>
        <dbReference type="SAM" id="SignalP"/>
    </source>
</evidence>
<evidence type="ECO:0000256" key="4">
    <source>
        <dbReference type="ARBA" id="ARBA00022692"/>
    </source>
</evidence>
<reference evidence="17 18" key="1">
    <citation type="journal article" date="2021" name="bioRxiv">
        <title>Chromosome-scale and haplotype-resolved genome assembly of a tetraploid potato cultivar.</title>
        <authorList>
            <person name="Sun H."/>
            <person name="Jiao W.-B."/>
            <person name="Krause K."/>
            <person name="Campoy J.A."/>
            <person name="Goel M."/>
            <person name="Folz-Donahue K."/>
            <person name="Kukat C."/>
            <person name="Huettel B."/>
            <person name="Schneeberger K."/>
        </authorList>
    </citation>
    <scope>NUCLEOTIDE SEQUENCE [LARGE SCALE GENOMIC DNA]</scope>
    <source>
        <strain evidence="17">SolTubOtavaFocal</strain>
        <tissue evidence="17">Leaves</tissue>
    </source>
</reference>
<evidence type="ECO:0000256" key="7">
    <source>
        <dbReference type="ARBA" id="ARBA00022777"/>
    </source>
</evidence>
<evidence type="ECO:0000313" key="17">
    <source>
        <dbReference type="EMBL" id="KAH0753789.1"/>
    </source>
</evidence>
<keyword evidence="10 14" id="KW-0472">Membrane</keyword>
<dbReference type="InterPro" id="IPR032872">
    <property type="entry name" value="WAK_assoc_C"/>
</dbReference>